<protein>
    <submittedName>
        <fullName evidence="1">Cupin</fullName>
    </submittedName>
</protein>
<dbReference type="InterPro" id="IPR011051">
    <property type="entry name" value="RmlC_Cupin_sf"/>
</dbReference>
<accession>A0A5D4R5T2</accession>
<dbReference type="EMBL" id="VTER01000009">
    <property type="protein sequence ID" value="TYS45999.1"/>
    <property type="molecule type" value="Genomic_DNA"/>
</dbReference>
<reference evidence="1 2" key="1">
    <citation type="submission" date="2019-08" db="EMBL/GenBank/DDBJ databases">
        <title>Bacillus genomes from the desert of Cuatro Cienegas, Coahuila.</title>
        <authorList>
            <person name="Olmedo-Alvarez G."/>
        </authorList>
    </citation>
    <scope>NUCLEOTIDE SEQUENCE [LARGE SCALE GENOMIC DNA]</scope>
    <source>
        <strain evidence="1 2">CH446_14T</strain>
    </source>
</reference>
<evidence type="ECO:0000313" key="1">
    <source>
        <dbReference type="EMBL" id="TYS45999.1"/>
    </source>
</evidence>
<organism evidence="1 2">
    <name type="scientific">Bacillus infantis</name>
    <dbReference type="NCBI Taxonomy" id="324767"/>
    <lineage>
        <taxon>Bacteria</taxon>
        <taxon>Bacillati</taxon>
        <taxon>Bacillota</taxon>
        <taxon>Bacilli</taxon>
        <taxon>Bacillales</taxon>
        <taxon>Bacillaceae</taxon>
        <taxon>Bacillus</taxon>
    </lineage>
</organism>
<name>A0A5D4R5T2_9BACI</name>
<dbReference type="InterPro" id="IPR014710">
    <property type="entry name" value="RmlC-like_jellyroll"/>
</dbReference>
<comment type="caution">
    <text evidence="1">The sequence shown here is derived from an EMBL/GenBank/DDBJ whole genome shotgun (WGS) entry which is preliminary data.</text>
</comment>
<proteinExistence type="predicted"/>
<dbReference type="SUPFAM" id="SSF51182">
    <property type="entry name" value="RmlC-like cupins"/>
    <property type="match status" value="1"/>
</dbReference>
<gene>
    <name evidence="1" type="ORF">FZD51_18330</name>
</gene>
<sequence length="116" mass="12511">MKLFRFDSAGKEVAKFGSLNSYYTLLSREITVTVGCMHLKEDSVLGMHPAVCPKLFLIVSGEGWVRSADGERIAVNPGTAIFWEDGEEHESGSALGMTAVIIEGPGLEPSSKLQPL</sequence>
<dbReference type="Proteomes" id="UP000322139">
    <property type="component" value="Unassembled WGS sequence"/>
</dbReference>
<dbReference type="Gene3D" id="2.60.120.10">
    <property type="entry name" value="Jelly Rolls"/>
    <property type="match status" value="1"/>
</dbReference>
<evidence type="ECO:0000313" key="2">
    <source>
        <dbReference type="Proteomes" id="UP000322139"/>
    </source>
</evidence>
<dbReference type="AlphaFoldDB" id="A0A5D4R5T2"/>
<dbReference type="RefSeq" id="WP_148976089.1">
    <property type="nucleotide sequence ID" value="NZ_JBNIKU010000003.1"/>
</dbReference>